<dbReference type="PANTHER" id="PTHR30006:SF2">
    <property type="entry name" value="ABC TRANSPORTER SUBSTRATE-BINDING PROTEIN"/>
    <property type="match status" value="1"/>
</dbReference>
<accession>A0A7L4YPW3</accession>
<dbReference type="KEGG" id="eke:EK0264_10050"/>
<dbReference type="GO" id="GO:0030975">
    <property type="term" value="F:thiamine binding"/>
    <property type="evidence" value="ECO:0007669"/>
    <property type="project" value="InterPro"/>
</dbReference>
<keyword evidence="1 2" id="KW-0732">Signal</keyword>
<dbReference type="NCBIfam" id="TIGR01254">
    <property type="entry name" value="sfuA"/>
    <property type="match status" value="1"/>
</dbReference>
<dbReference type="PROSITE" id="PS51257">
    <property type="entry name" value="PROKAR_LIPOPROTEIN"/>
    <property type="match status" value="1"/>
</dbReference>
<dbReference type="InParanoid" id="A0A7L4YPW3"/>
<dbReference type="RefSeq" id="WP_159545240.1">
    <property type="nucleotide sequence ID" value="NZ_CP047156.1"/>
</dbReference>
<dbReference type="EMBL" id="CP047156">
    <property type="protein sequence ID" value="QHC00597.1"/>
    <property type="molecule type" value="Genomic_DNA"/>
</dbReference>
<reference evidence="3 4" key="1">
    <citation type="journal article" date="2018" name="Int. J. Syst. Evol. Microbiol.">
        <title>Epidermidibacterium keratini gen. nov., sp. nov., a member of the family Sporichthyaceae, isolated from keratin epidermis.</title>
        <authorList>
            <person name="Lee D.G."/>
            <person name="Trujillo M.E."/>
            <person name="Kang S."/>
            <person name="Nam J.J."/>
            <person name="Kim Y.J."/>
        </authorList>
    </citation>
    <scope>NUCLEOTIDE SEQUENCE [LARGE SCALE GENOMIC DNA]</scope>
    <source>
        <strain evidence="3 4">EPI-7</strain>
    </source>
</reference>
<dbReference type="Pfam" id="PF13343">
    <property type="entry name" value="SBP_bac_6"/>
    <property type="match status" value="1"/>
</dbReference>
<dbReference type="AlphaFoldDB" id="A0A7L4YPW3"/>
<protein>
    <submittedName>
        <fullName evidence="3">Thiamine ABC transporter substrate-binding protein</fullName>
    </submittedName>
</protein>
<dbReference type="GO" id="GO:0015888">
    <property type="term" value="P:thiamine transport"/>
    <property type="evidence" value="ECO:0007669"/>
    <property type="project" value="InterPro"/>
</dbReference>
<evidence type="ECO:0000313" key="3">
    <source>
        <dbReference type="EMBL" id="QHC00597.1"/>
    </source>
</evidence>
<evidence type="ECO:0000313" key="4">
    <source>
        <dbReference type="Proteomes" id="UP000463857"/>
    </source>
</evidence>
<feature type="chain" id="PRO_5038775270" evidence="2">
    <location>
        <begin position="24"/>
        <end position="354"/>
    </location>
</feature>
<feature type="signal peptide" evidence="2">
    <location>
        <begin position="1"/>
        <end position="23"/>
    </location>
</feature>
<keyword evidence="4" id="KW-1185">Reference proteome</keyword>
<dbReference type="GO" id="GO:0030976">
    <property type="term" value="F:thiamine pyrophosphate binding"/>
    <property type="evidence" value="ECO:0007669"/>
    <property type="project" value="TreeGrafter"/>
</dbReference>
<evidence type="ECO:0000256" key="2">
    <source>
        <dbReference type="SAM" id="SignalP"/>
    </source>
</evidence>
<dbReference type="SUPFAM" id="SSF53850">
    <property type="entry name" value="Periplasmic binding protein-like II"/>
    <property type="match status" value="1"/>
</dbReference>
<dbReference type="Proteomes" id="UP000463857">
    <property type="component" value="Chromosome"/>
</dbReference>
<name>A0A7L4YPW3_9ACTN</name>
<dbReference type="PANTHER" id="PTHR30006">
    <property type="entry name" value="THIAMINE-BINDING PERIPLASMIC PROTEIN-RELATED"/>
    <property type="match status" value="1"/>
</dbReference>
<dbReference type="CDD" id="cd13545">
    <property type="entry name" value="PBP2_TbpA"/>
    <property type="match status" value="1"/>
</dbReference>
<dbReference type="GO" id="GO:0030288">
    <property type="term" value="C:outer membrane-bounded periplasmic space"/>
    <property type="evidence" value="ECO:0007669"/>
    <property type="project" value="TreeGrafter"/>
</dbReference>
<evidence type="ECO:0000256" key="1">
    <source>
        <dbReference type="ARBA" id="ARBA00022729"/>
    </source>
</evidence>
<dbReference type="InterPro" id="IPR005948">
    <property type="entry name" value="ThiB-like"/>
</dbReference>
<proteinExistence type="predicted"/>
<dbReference type="Gene3D" id="3.40.190.10">
    <property type="entry name" value="Periplasmic binding protein-like II"/>
    <property type="match status" value="2"/>
</dbReference>
<sequence length="354" mass="37451">MSHRTTHRVAVLGVTAVVTFALSACGIDSVSSSDSEDTLVVVTHDSWAAPDELIAQFEKDSGITLDIQTGGDAGEVTNKLVLGKDDPIGDVVYGIDNTFATRAIDAGVLEPYAATLPQSAAAYQIAGDGKDQLTPIDYGDVCINVDNAWFTAQGITPPVTLDDLTKPEYQNLTVAPGAATSSPGMAFLLATIGAYGEDGWQAYWSALMANGLKLVSGWSDAYSVDFSGGEGKGDRPIVVSYASSPPFTIPEGGTAPTTSALLDTCFRQVEYAGIVKGTEKSDAAKEFIDFLVSKEFQAVIPDNMYVYPVDDSVSLPQSWAEYAQVSPNPFTVDPQTIAANRDAWLSEWSDITSG</sequence>
<dbReference type="OrthoDB" id="5412681at2"/>
<organism evidence="3 4">
    <name type="scientific">Epidermidibacterium keratini</name>
    <dbReference type="NCBI Taxonomy" id="1891644"/>
    <lineage>
        <taxon>Bacteria</taxon>
        <taxon>Bacillati</taxon>
        <taxon>Actinomycetota</taxon>
        <taxon>Actinomycetes</taxon>
        <taxon>Sporichthyales</taxon>
        <taxon>Sporichthyaceae</taxon>
        <taxon>Epidermidibacterium</taxon>
    </lineage>
</organism>
<gene>
    <name evidence="3" type="ORF">EK0264_10050</name>
</gene>